<comment type="subcellular location">
    <subcellularLocation>
        <location evidence="1">Membrane</location>
    </subcellularLocation>
</comment>
<name>A0A4W6FBL2_LATCA</name>
<reference evidence="6" key="3">
    <citation type="submission" date="2025-09" db="UniProtKB">
        <authorList>
            <consortium name="Ensembl"/>
        </authorList>
    </citation>
    <scope>IDENTIFICATION</scope>
</reference>
<reference evidence="7" key="1">
    <citation type="submission" date="2015-09" db="EMBL/GenBank/DDBJ databases">
        <authorList>
            <person name="Sai Rama Sridatta P."/>
        </authorList>
    </citation>
    <scope>NUCLEOTIDE SEQUENCE [LARGE SCALE GENOMIC DNA]</scope>
</reference>
<dbReference type="GO" id="GO:0005886">
    <property type="term" value="C:plasma membrane"/>
    <property type="evidence" value="ECO:0007669"/>
    <property type="project" value="TreeGrafter"/>
</dbReference>
<dbReference type="SUPFAM" id="SSF48726">
    <property type="entry name" value="Immunoglobulin"/>
    <property type="match status" value="1"/>
</dbReference>
<feature type="domain" description="Immunoglobulin V-set" evidence="5">
    <location>
        <begin position="30"/>
        <end position="105"/>
    </location>
</feature>
<dbReference type="Ensembl" id="ENSLCAT00010049409.1">
    <property type="protein sequence ID" value="ENSLCAP00010048220.1"/>
    <property type="gene ID" value="ENSLCAG00010022402.1"/>
</dbReference>
<sequence>NDHFRKYLLSTVVLLILLKVDITEIPVFKRAEGETITVKCHFSTTARKKYFCKDECEDDDILIKTDKNRAQSGRYSISFENRGRVLSVTIKQLIKSDSGLYRCGLDIALSIDPYSEFRIIVTNGELLLTNMKM</sequence>
<evidence type="ECO:0000256" key="1">
    <source>
        <dbReference type="ARBA" id="ARBA00004370"/>
    </source>
</evidence>
<evidence type="ECO:0000313" key="6">
    <source>
        <dbReference type="Ensembl" id="ENSLCAP00010048220.1"/>
    </source>
</evidence>
<feature type="signal peptide" evidence="4">
    <location>
        <begin position="1"/>
        <end position="22"/>
    </location>
</feature>
<dbReference type="PANTHER" id="PTHR11860:SF118">
    <property type="entry name" value="CMRF35-LIKE MOLECULE 3-RELATED"/>
    <property type="match status" value="1"/>
</dbReference>
<evidence type="ECO:0000259" key="5">
    <source>
        <dbReference type="Pfam" id="PF07686"/>
    </source>
</evidence>
<feature type="chain" id="PRO_5021374381" description="Immunoglobulin V-set domain-containing protein" evidence="4">
    <location>
        <begin position="23"/>
        <end position="133"/>
    </location>
</feature>
<dbReference type="PANTHER" id="PTHR11860">
    <property type="entry name" value="POLYMERIC-IMMUNOGLOBULIN RECEPTOR"/>
    <property type="match status" value="1"/>
</dbReference>
<evidence type="ECO:0000256" key="3">
    <source>
        <dbReference type="ARBA" id="ARBA00023136"/>
    </source>
</evidence>
<dbReference type="AlphaFoldDB" id="A0A4W6FBL2"/>
<evidence type="ECO:0000313" key="7">
    <source>
        <dbReference type="Proteomes" id="UP000314980"/>
    </source>
</evidence>
<dbReference type="GeneTree" id="ENSGT01120000272041"/>
<proteinExistence type="predicted"/>
<reference evidence="6" key="2">
    <citation type="submission" date="2025-08" db="UniProtKB">
        <authorList>
            <consortium name="Ensembl"/>
        </authorList>
    </citation>
    <scope>IDENTIFICATION</scope>
</reference>
<evidence type="ECO:0000256" key="2">
    <source>
        <dbReference type="ARBA" id="ARBA00022692"/>
    </source>
</evidence>
<dbReference type="InterPro" id="IPR013783">
    <property type="entry name" value="Ig-like_fold"/>
</dbReference>
<organism evidence="6 7">
    <name type="scientific">Lates calcarifer</name>
    <name type="common">Barramundi</name>
    <name type="synonym">Holocentrus calcarifer</name>
    <dbReference type="NCBI Taxonomy" id="8187"/>
    <lineage>
        <taxon>Eukaryota</taxon>
        <taxon>Metazoa</taxon>
        <taxon>Chordata</taxon>
        <taxon>Craniata</taxon>
        <taxon>Vertebrata</taxon>
        <taxon>Euteleostomi</taxon>
        <taxon>Actinopterygii</taxon>
        <taxon>Neopterygii</taxon>
        <taxon>Teleostei</taxon>
        <taxon>Neoteleostei</taxon>
        <taxon>Acanthomorphata</taxon>
        <taxon>Carangaria</taxon>
        <taxon>Carangaria incertae sedis</taxon>
        <taxon>Centropomidae</taxon>
        <taxon>Lates</taxon>
    </lineage>
</organism>
<dbReference type="InterPro" id="IPR036179">
    <property type="entry name" value="Ig-like_dom_sf"/>
</dbReference>
<keyword evidence="4" id="KW-0732">Signal</keyword>
<protein>
    <recommendedName>
        <fullName evidence="5">Immunoglobulin V-set domain-containing protein</fullName>
    </recommendedName>
</protein>
<keyword evidence="3" id="KW-0472">Membrane</keyword>
<dbReference type="InParanoid" id="A0A4W6FBL2"/>
<evidence type="ECO:0000256" key="4">
    <source>
        <dbReference type="SAM" id="SignalP"/>
    </source>
</evidence>
<dbReference type="GO" id="GO:0004888">
    <property type="term" value="F:transmembrane signaling receptor activity"/>
    <property type="evidence" value="ECO:0007669"/>
    <property type="project" value="TreeGrafter"/>
</dbReference>
<keyword evidence="7" id="KW-1185">Reference proteome</keyword>
<dbReference type="InterPro" id="IPR050671">
    <property type="entry name" value="CD300_family_receptors"/>
</dbReference>
<keyword evidence="2" id="KW-0812">Transmembrane</keyword>
<dbReference type="Proteomes" id="UP000314980">
    <property type="component" value="Unassembled WGS sequence"/>
</dbReference>
<dbReference type="InterPro" id="IPR013106">
    <property type="entry name" value="Ig_V-set"/>
</dbReference>
<dbReference type="Pfam" id="PF07686">
    <property type="entry name" value="V-set"/>
    <property type="match status" value="1"/>
</dbReference>
<accession>A0A4W6FBL2</accession>
<dbReference type="Gene3D" id="2.60.40.10">
    <property type="entry name" value="Immunoglobulins"/>
    <property type="match status" value="1"/>
</dbReference>